<proteinExistence type="predicted"/>
<dbReference type="EMBL" id="JACGWK010000036">
    <property type="protein sequence ID" value="KAL0308066.1"/>
    <property type="molecule type" value="Genomic_DNA"/>
</dbReference>
<protein>
    <submittedName>
        <fullName evidence="1">Uncharacterized protein</fullName>
    </submittedName>
</protein>
<reference evidence="1" key="1">
    <citation type="submission" date="2020-06" db="EMBL/GenBank/DDBJ databases">
        <authorList>
            <person name="Li T."/>
            <person name="Hu X."/>
            <person name="Zhang T."/>
            <person name="Song X."/>
            <person name="Zhang H."/>
            <person name="Dai N."/>
            <person name="Sheng W."/>
            <person name="Hou X."/>
            <person name="Wei L."/>
        </authorList>
    </citation>
    <scope>NUCLEOTIDE SEQUENCE</scope>
    <source>
        <strain evidence="1">G01</strain>
        <tissue evidence="1">Leaf</tissue>
    </source>
</reference>
<dbReference type="PANTHER" id="PTHR33559:SF1">
    <property type="entry name" value="PROTEASOME ASSEMBLY CHAPERONE 4"/>
    <property type="match status" value="1"/>
</dbReference>
<dbReference type="InterPro" id="IPR032157">
    <property type="entry name" value="PAC4"/>
</dbReference>
<name>A0AAW2KQK6_9LAMI</name>
<organism evidence="1">
    <name type="scientific">Sesamum angustifolium</name>
    <dbReference type="NCBI Taxonomy" id="2727405"/>
    <lineage>
        <taxon>Eukaryota</taxon>
        <taxon>Viridiplantae</taxon>
        <taxon>Streptophyta</taxon>
        <taxon>Embryophyta</taxon>
        <taxon>Tracheophyta</taxon>
        <taxon>Spermatophyta</taxon>
        <taxon>Magnoliopsida</taxon>
        <taxon>eudicotyledons</taxon>
        <taxon>Gunneridae</taxon>
        <taxon>Pentapetalae</taxon>
        <taxon>asterids</taxon>
        <taxon>lamiids</taxon>
        <taxon>Lamiales</taxon>
        <taxon>Pedaliaceae</taxon>
        <taxon>Sesamum</taxon>
    </lineage>
</organism>
<evidence type="ECO:0000313" key="1">
    <source>
        <dbReference type="EMBL" id="KAL0308066.1"/>
    </source>
</evidence>
<comment type="caution">
    <text evidence="1">The sequence shown here is derived from an EMBL/GenBank/DDBJ whole genome shotgun (WGS) entry which is preliminary data.</text>
</comment>
<gene>
    <name evidence="1" type="ORF">Sangu_2996300</name>
</gene>
<sequence>MWGGGGGVLAGIATADDENWVVGSGRNVEAEERGEEGYFCTNRKWMDRGRSGCPMILRRPGWWWWCGGGGGGALAAVRVGSRYSGVGGSITNADQWPNHNTKGLNTWAFLKTEEQKWVSIPYSFNFILSLSIYAWIGCNSAKFGHLYAAAPTPPSNTVGVTSLIGGASDNIGSGIARRLVLKTGLNVVLACNIPKNSPILEANAEKILVQKLISLGYTKPKI</sequence>
<dbReference type="AlphaFoldDB" id="A0AAW2KQK6"/>
<dbReference type="PANTHER" id="PTHR33559">
    <property type="entry name" value="PROTEASOME ASSEMBLY CHAPERONE 4"/>
    <property type="match status" value="1"/>
</dbReference>
<reference evidence="1" key="2">
    <citation type="journal article" date="2024" name="Plant">
        <title>Genomic evolution and insights into agronomic trait innovations of Sesamum species.</title>
        <authorList>
            <person name="Miao H."/>
            <person name="Wang L."/>
            <person name="Qu L."/>
            <person name="Liu H."/>
            <person name="Sun Y."/>
            <person name="Le M."/>
            <person name="Wang Q."/>
            <person name="Wei S."/>
            <person name="Zheng Y."/>
            <person name="Lin W."/>
            <person name="Duan Y."/>
            <person name="Cao H."/>
            <person name="Xiong S."/>
            <person name="Wang X."/>
            <person name="Wei L."/>
            <person name="Li C."/>
            <person name="Ma Q."/>
            <person name="Ju M."/>
            <person name="Zhao R."/>
            <person name="Li G."/>
            <person name="Mu C."/>
            <person name="Tian Q."/>
            <person name="Mei H."/>
            <person name="Zhang T."/>
            <person name="Gao T."/>
            <person name="Zhang H."/>
        </authorList>
    </citation>
    <scope>NUCLEOTIDE SEQUENCE</scope>
    <source>
        <strain evidence="1">G01</strain>
    </source>
</reference>
<dbReference type="GO" id="GO:0043248">
    <property type="term" value="P:proteasome assembly"/>
    <property type="evidence" value="ECO:0007669"/>
    <property type="project" value="InterPro"/>
</dbReference>
<dbReference type="Pfam" id="PF16093">
    <property type="entry name" value="PAC4"/>
    <property type="match status" value="1"/>
</dbReference>
<accession>A0AAW2KQK6</accession>